<dbReference type="OrthoDB" id="8195583at2759"/>
<dbReference type="Gene3D" id="1.25.40.10">
    <property type="entry name" value="Tetratricopeptide repeat domain"/>
    <property type="match status" value="1"/>
</dbReference>
<dbReference type="InterPro" id="IPR011990">
    <property type="entry name" value="TPR-like_helical_dom_sf"/>
</dbReference>
<evidence type="ECO:0000313" key="1">
    <source>
        <dbReference type="EMBL" id="KAG8232016.1"/>
    </source>
</evidence>
<gene>
    <name evidence="1" type="ORF">J437_LFUL011957</name>
</gene>
<proteinExistence type="predicted"/>
<dbReference type="SUPFAM" id="SSF48452">
    <property type="entry name" value="TPR-like"/>
    <property type="match status" value="1"/>
</dbReference>
<accession>A0A8K0KDC8</accession>
<reference evidence="1" key="1">
    <citation type="submission" date="2013-04" db="EMBL/GenBank/DDBJ databases">
        <authorList>
            <person name="Qu J."/>
            <person name="Murali S.C."/>
            <person name="Bandaranaike D."/>
            <person name="Bellair M."/>
            <person name="Blankenburg K."/>
            <person name="Chao H."/>
            <person name="Dinh H."/>
            <person name="Doddapaneni H."/>
            <person name="Downs B."/>
            <person name="Dugan-Rocha S."/>
            <person name="Elkadiri S."/>
            <person name="Gnanaolivu R.D."/>
            <person name="Hernandez B."/>
            <person name="Javaid M."/>
            <person name="Jayaseelan J.C."/>
            <person name="Lee S."/>
            <person name="Li M."/>
            <person name="Ming W."/>
            <person name="Munidasa M."/>
            <person name="Muniz J."/>
            <person name="Nguyen L."/>
            <person name="Ongeri F."/>
            <person name="Osuji N."/>
            <person name="Pu L.-L."/>
            <person name="Puazo M."/>
            <person name="Qu C."/>
            <person name="Quiroz J."/>
            <person name="Raj R."/>
            <person name="Weissenberger G."/>
            <person name="Xin Y."/>
            <person name="Zou X."/>
            <person name="Han Y."/>
            <person name="Richards S."/>
            <person name="Worley K."/>
            <person name="Muzny D."/>
            <person name="Gibbs R."/>
        </authorList>
    </citation>
    <scope>NUCLEOTIDE SEQUENCE</scope>
    <source>
        <strain evidence="1">Sampled in the wild</strain>
    </source>
</reference>
<protein>
    <submittedName>
        <fullName evidence="1">Uncharacterized protein</fullName>
    </submittedName>
</protein>
<keyword evidence="2" id="KW-1185">Reference proteome</keyword>
<dbReference type="AlphaFoldDB" id="A0A8K0KDC8"/>
<evidence type="ECO:0000313" key="2">
    <source>
        <dbReference type="Proteomes" id="UP000792457"/>
    </source>
</evidence>
<dbReference type="EMBL" id="KZ308587">
    <property type="protein sequence ID" value="KAG8232016.1"/>
    <property type="molecule type" value="Genomic_DNA"/>
</dbReference>
<dbReference type="Proteomes" id="UP000792457">
    <property type="component" value="Unassembled WGS sequence"/>
</dbReference>
<reference evidence="1" key="2">
    <citation type="submission" date="2017-10" db="EMBL/GenBank/DDBJ databases">
        <title>Ladona fulva Genome sequencing and assembly.</title>
        <authorList>
            <person name="Murali S."/>
            <person name="Richards S."/>
            <person name="Bandaranaike D."/>
            <person name="Bellair M."/>
            <person name="Blankenburg K."/>
            <person name="Chao H."/>
            <person name="Dinh H."/>
            <person name="Doddapaneni H."/>
            <person name="Dugan-Rocha S."/>
            <person name="Elkadiri S."/>
            <person name="Gnanaolivu R."/>
            <person name="Hernandez B."/>
            <person name="Skinner E."/>
            <person name="Javaid M."/>
            <person name="Lee S."/>
            <person name="Li M."/>
            <person name="Ming W."/>
            <person name="Munidasa M."/>
            <person name="Muniz J."/>
            <person name="Nguyen L."/>
            <person name="Hughes D."/>
            <person name="Osuji N."/>
            <person name="Pu L.-L."/>
            <person name="Puazo M."/>
            <person name="Qu C."/>
            <person name="Quiroz J."/>
            <person name="Raj R."/>
            <person name="Weissenberger G."/>
            <person name="Xin Y."/>
            <person name="Zou X."/>
            <person name="Han Y."/>
            <person name="Worley K."/>
            <person name="Muzny D."/>
            <person name="Gibbs R."/>
        </authorList>
    </citation>
    <scope>NUCLEOTIDE SEQUENCE</scope>
    <source>
        <strain evidence="1">Sampled in the wild</strain>
    </source>
</reference>
<organism evidence="1 2">
    <name type="scientific">Ladona fulva</name>
    <name type="common">Scarce chaser dragonfly</name>
    <name type="synonym">Libellula fulva</name>
    <dbReference type="NCBI Taxonomy" id="123851"/>
    <lineage>
        <taxon>Eukaryota</taxon>
        <taxon>Metazoa</taxon>
        <taxon>Ecdysozoa</taxon>
        <taxon>Arthropoda</taxon>
        <taxon>Hexapoda</taxon>
        <taxon>Insecta</taxon>
        <taxon>Pterygota</taxon>
        <taxon>Palaeoptera</taxon>
        <taxon>Odonata</taxon>
        <taxon>Epiprocta</taxon>
        <taxon>Anisoptera</taxon>
        <taxon>Libelluloidea</taxon>
        <taxon>Libellulidae</taxon>
        <taxon>Ladona</taxon>
    </lineage>
</organism>
<comment type="caution">
    <text evidence="1">The sequence shown here is derived from an EMBL/GenBank/DDBJ whole genome shotgun (WGS) entry which is preliminary data.</text>
</comment>
<name>A0A8K0KDC8_LADFU</name>
<sequence length="555" mass="62536">MDFFRRLNCIECYYDDSASNEGGVSLNINERVSSLDELNSRDEKRTIEKNCEKEQSTIKVSQSSAEFKMKFGNSGNSVSLTHEITRQGNNADFSKTSVLKDYKYQLPGPMEALLLQDAKKDHCIMSGDSGEEDGKMIMEFRDYLMTLECPFTWTPDKDGAACMNGEWIFDDNERDGDEFVEHLTLREHEFRLVKKNIFRKLCVHLVLAYEKALLGKLTSAVEHIEQSRILVTNTSDNSSELQITRDRKNGIYHVLMATITHIYYLQKLYKEASEAAKLHAQNYSNLSQEAKAMVHGLHGGVLMEYGYRGNRLALVPVRAAIELDPNCWLWRLFLGKILGRFRRMAEFNMPVGVEELSSIRLAAELQPEAQCISHLADVYKQLYAVITHQGVMPKDIDKILTRKEIESLPKMAHDLYIKAAILEPNCPYNNARSAKGLLSLPVPFKDLDLAETYIVRALHLAPNDSMVNHYAGFYYETRREFDQALASYRKALITSGGSLSGSGSGVGNFPAELGYLSLQHRLDLGEQEWPNNQIGGAGIRAGRYPNIQGGGGIST</sequence>